<comment type="caution">
    <text evidence="2">The sequence shown here is derived from an EMBL/GenBank/DDBJ whole genome shotgun (WGS) entry which is preliminary data.</text>
</comment>
<dbReference type="Proteomes" id="UP001523369">
    <property type="component" value="Unassembled WGS sequence"/>
</dbReference>
<reference evidence="2 3" key="1">
    <citation type="submission" date="2022-06" db="EMBL/GenBank/DDBJ databases">
        <title>New Species of the Genus Actinoplanes, ActinopZanes ferrugineus.</title>
        <authorList>
            <person name="Ding P."/>
        </authorList>
    </citation>
    <scope>NUCLEOTIDE SEQUENCE [LARGE SCALE GENOMIC DNA]</scope>
    <source>
        <strain evidence="2 3">TRM88003</strain>
    </source>
</reference>
<dbReference type="EMBL" id="JAMYJR010000002">
    <property type="protein sequence ID" value="MCO8269609.1"/>
    <property type="molecule type" value="Genomic_DNA"/>
</dbReference>
<dbReference type="Pfam" id="PF00797">
    <property type="entry name" value="Acetyltransf_2"/>
    <property type="match status" value="1"/>
</dbReference>
<protein>
    <submittedName>
        <fullName evidence="2">Arylamine N-acetyltransferase</fullName>
    </submittedName>
</protein>
<dbReference type="InterPro" id="IPR038765">
    <property type="entry name" value="Papain-like_cys_pep_sf"/>
</dbReference>
<name>A0ABT1DFP3_9ACTN</name>
<dbReference type="RefSeq" id="WP_253235744.1">
    <property type="nucleotide sequence ID" value="NZ_JAMYJR010000002.1"/>
</dbReference>
<dbReference type="Gene3D" id="2.40.128.150">
    <property type="entry name" value="Cysteine proteinases"/>
    <property type="match status" value="1"/>
</dbReference>
<dbReference type="SUPFAM" id="SSF54001">
    <property type="entry name" value="Cysteine proteinases"/>
    <property type="match status" value="1"/>
</dbReference>
<evidence type="ECO:0000313" key="3">
    <source>
        <dbReference type="Proteomes" id="UP001523369"/>
    </source>
</evidence>
<accession>A0ABT1DFP3</accession>
<evidence type="ECO:0000256" key="1">
    <source>
        <dbReference type="ARBA" id="ARBA00006547"/>
    </source>
</evidence>
<comment type="similarity">
    <text evidence="1">Belongs to the arylamine N-acetyltransferase family.</text>
</comment>
<organism evidence="2 3">
    <name type="scientific">Paractinoplanes aksuensis</name>
    <dbReference type="NCBI Taxonomy" id="2939490"/>
    <lineage>
        <taxon>Bacteria</taxon>
        <taxon>Bacillati</taxon>
        <taxon>Actinomycetota</taxon>
        <taxon>Actinomycetes</taxon>
        <taxon>Micromonosporales</taxon>
        <taxon>Micromonosporaceae</taxon>
        <taxon>Paractinoplanes</taxon>
    </lineage>
</organism>
<sequence>MDAYLRRLGVKAAPPSADALRTLHRAHTDRIPYECLDIWLGRATTVDPAESVERIVRGRGGYCYHLNGAFALLLDSLGYRVTRHAGGVQRHGTPNAGANGNHLALTVELPQGQWLVDVGLGDGPSEPVPLTEGEHRQGPFTYGLRPSDAERGGWRFDHDPRGGFAGIDFRPAAVPMEAFAARHEQLWNSPDSPFARTATVQRRDSGGADVLRGLTLTRVGETVTRTVLAEPQQYFAALGDLFGLTLGDVTGAERAALWRRLVTAHEQWSSGT</sequence>
<dbReference type="Gene3D" id="3.30.2140.10">
    <property type="entry name" value="Arylamine N-acetyltransferase"/>
    <property type="match status" value="1"/>
</dbReference>
<dbReference type="PANTHER" id="PTHR11786:SF0">
    <property type="entry name" value="ARYLAMINE N-ACETYLTRANSFERASE 4-RELATED"/>
    <property type="match status" value="1"/>
</dbReference>
<evidence type="ECO:0000313" key="2">
    <source>
        <dbReference type="EMBL" id="MCO8269609.1"/>
    </source>
</evidence>
<dbReference type="PANTHER" id="PTHR11786">
    <property type="entry name" value="N-HYDROXYARYLAMINE O-ACETYLTRANSFERASE"/>
    <property type="match status" value="1"/>
</dbReference>
<keyword evidence="3" id="KW-1185">Reference proteome</keyword>
<proteinExistence type="inferred from homology"/>
<dbReference type="InterPro" id="IPR001447">
    <property type="entry name" value="Arylamine_N-AcTrfase"/>
</dbReference>
<gene>
    <name evidence="2" type="ORF">M1L60_03275</name>
</gene>